<evidence type="ECO:0000313" key="2">
    <source>
        <dbReference type="EMBL" id="CAF1183988.1"/>
    </source>
</evidence>
<protein>
    <submittedName>
        <fullName evidence="2">Uncharacterized protein</fullName>
    </submittedName>
</protein>
<feature type="chain" id="PRO_5032943950" evidence="1">
    <location>
        <begin position="17"/>
        <end position="464"/>
    </location>
</feature>
<keyword evidence="3" id="KW-1185">Reference proteome</keyword>
<sequence length="464" mass="47955">MRALICLLVTLGVAYGTSIAFQPNCASVFCTMDLKVCPDGTPAPVPVGGCCPSLSACKNGNDNGIKPPTIPIKPIKPIKPISNCAFTMCTMVFLVCPDGTPAPVPVGGCCPSLSACKNTGVASRSNPLGSLGSLLSGSNLLQSLTSATHGTDLGTVLSIVNLLNNVHQLTNDIHQIPLLINQTLASILNSTGQVSQVVVDQLIGAVSGTAHQSRNNLLGALGQNAGLLSTISHLLPQGTSISSILSILSLLNNVNQLNNDIHQIPVLLNQTLSTLVGAAGQATQIIVDQLIGLVTPHATNSRNNLLGALGQNAGLLSTISHLLPQGTSISSILSILNLLNNVNHLNNDIHQIPVLLNQTLSTLVGGAGQATQIIVDQLIGLVTPHVQPTSRNNILGALGQNANLLSTISHLLPQGTSISTVLSLLNLLNNVNALNTDLHQIPAVLQETLQNILNGIQNVLPSAN</sequence>
<name>A0A814VDM6_ADIRI</name>
<evidence type="ECO:0000313" key="3">
    <source>
        <dbReference type="Proteomes" id="UP000663828"/>
    </source>
</evidence>
<organism evidence="2 3">
    <name type="scientific">Adineta ricciae</name>
    <name type="common">Rotifer</name>
    <dbReference type="NCBI Taxonomy" id="249248"/>
    <lineage>
        <taxon>Eukaryota</taxon>
        <taxon>Metazoa</taxon>
        <taxon>Spiralia</taxon>
        <taxon>Gnathifera</taxon>
        <taxon>Rotifera</taxon>
        <taxon>Eurotatoria</taxon>
        <taxon>Bdelloidea</taxon>
        <taxon>Adinetida</taxon>
        <taxon>Adinetidae</taxon>
        <taxon>Adineta</taxon>
    </lineage>
</organism>
<comment type="caution">
    <text evidence="2">The sequence shown here is derived from an EMBL/GenBank/DDBJ whole genome shotgun (WGS) entry which is preliminary data.</text>
</comment>
<evidence type="ECO:0000256" key="1">
    <source>
        <dbReference type="SAM" id="SignalP"/>
    </source>
</evidence>
<proteinExistence type="predicted"/>
<dbReference type="Proteomes" id="UP000663828">
    <property type="component" value="Unassembled WGS sequence"/>
</dbReference>
<dbReference type="EMBL" id="CAJNOR010001687">
    <property type="protein sequence ID" value="CAF1183988.1"/>
    <property type="molecule type" value="Genomic_DNA"/>
</dbReference>
<gene>
    <name evidence="2" type="ORF">XAT740_LOCUS22737</name>
</gene>
<dbReference type="AlphaFoldDB" id="A0A814VDM6"/>
<accession>A0A814VDM6</accession>
<reference evidence="2" key="1">
    <citation type="submission" date="2021-02" db="EMBL/GenBank/DDBJ databases">
        <authorList>
            <person name="Nowell W R."/>
        </authorList>
    </citation>
    <scope>NUCLEOTIDE SEQUENCE</scope>
</reference>
<feature type="signal peptide" evidence="1">
    <location>
        <begin position="1"/>
        <end position="16"/>
    </location>
</feature>
<keyword evidence="1" id="KW-0732">Signal</keyword>